<dbReference type="GO" id="GO:0005509">
    <property type="term" value="F:calcium ion binding"/>
    <property type="evidence" value="ECO:0007669"/>
    <property type="project" value="InterPro"/>
</dbReference>
<dbReference type="OrthoDB" id="428774at2759"/>
<keyword evidence="2" id="KW-1133">Transmembrane helix</keyword>
<dbReference type="InterPro" id="IPR002048">
    <property type="entry name" value="EF_hand_dom"/>
</dbReference>
<dbReference type="PANTHER" id="PTHR10827:SF85">
    <property type="entry name" value="CALCIUM-BINDING PROTEIN"/>
    <property type="match status" value="1"/>
</dbReference>
<dbReference type="Pfam" id="PF13499">
    <property type="entry name" value="EF-hand_7"/>
    <property type="match status" value="1"/>
</dbReference>
<dbReference type="PROSITE" id="PS00018">
    <property type="entry name" value="EF_HAND_1"/>
    <property type="match status" value="4"/>
</dbReference>
<evidence type="ECO:0000313" key="4">
    <source>
        <dbReference type="EMBL" id="KAF7635229.1"/>
    </source>
</evidence>
<feature type="domain" description="EF-hand" evidence="3">
    <location>
        <begin position="56"/>
        <end position="82"/>
    </location>
</feature>
<reference evidence="4" key="1">
    <citation type="journal article" date="2020" name="Ecol. Evol.">
        <title>Genome structure and content of the rice root-knot nematode (Meloidogyne graminicola).</title>
        <authorList>
            <person name="Phan N.T."/>
            <person name="Danchin E.G.J."/>
            <person name="Klopp C."/>
            <person name="Perfus-Barbeoch L."/>
            <person name="Kozlowski D.K."/>
            <person name="Koutsovoulos G.D."/>
            <person name="Lopez-Roques C."/>
            <person name="Bouchez O."/>
            <person name="Zahm M."/>
            <person name="Besnard G."/>
            <person name="Bellafiore S."/>
        </authorList>
    </citation>
    <scope>NUCLEOTIDE SEQUENCE</scope>
    <source>
        <strain evidence="4">VN-18</strain>
    </source>
</reference>
<dbReference type="SUPFAM" id="SSF47473">
    <property type="entry name" value="EF-hand"/>
    <property type="match status" value="3"/>
</dbReference>
<name>A0A8S9ZP86_9BILA</name>
<feature type="domain" description="EF-hand" evidence="3">
    <location>
        <begin position="371"/>
        <end position="395"/>
    </location>
</feature>
<protein>
    <recommendedName>
        <fullName evidence="3">EF-hand domain-containing protein</fullName>
    </recommendedName>
</protein>
<dbReference type="PROSITE" id="PS50222">
    <property type="entry name" value="EF_HAND_2"/>
    <property type="match status" value="3"/>
</dbReference>
<keyword evidence="1" id="KW-0106">Calcium</keyword>
<dbReference type="Proteomes" id="UP000605970">
    <property type="component" value="Unassembled WGS sequence"/>
</dbReference>
<dbReference type="CDD" id="cd00051">
    <property type="entry name" value="EFh"/>
    <property type="match status" value="1"/>
</dbReference>
<evidence type="ECO:0000313" key="5">
    <source>
        <dbReference type="Proteomes" id="UP000605970"/>
    </source>
</evidence>
<dbReference type="InterPro" id="IPR011992">
    <property type="entry name" value="EF-hand-dom_pair"/>
</dbReference>
<feature type="domain" description="EF-hand" evidence="3">
    <location>
        <begin position="328"/>
        <end position="363"/>
    </location>
</feature>
<gene>
    <name evidence="4" type="ORF">Mgra_00005344</name>
</gene>
<dbReference type="EMBL" id="JABEBT010000045">
    <property type="protein sequence ID" value="KAF7635229.1"/>
    <property type="molecule type" value="Genomic_DNA"/>
</dbReference>
<dbReference type="SMART" id="SM00054">
    <property type="entry name" value="EFh"/>
    <property type="match status" value="5"/>
</dbReference>
<evidence type="ECO:0000259" key="3">
    <source>
        <dbReference type="PROSITE" id="PS50222"/>
    </source>
</evidence>
<comment type="caution">
    <text evidence="4">The sequence shown here is derived from an EMBL/GenBank/DDBJ whole genome shotgun (WGS) entry which is preliminary data.</text>
</comment>
<proteinExistence type="predicted"/>
<dbReference type="Gene3D" id="1.10.238.10">
    <property type="entry name" value="EF-hand"/>
    <property type="match status" value="3"/>
</dbReference>
<evidence type="ECO:0000256" key="1">
    <source>
        <dbReference type="ARBA" id="ARBA00022837"/>
    </source>
</evidence>
<keyword evidence="2" id="KW-0472">Membrane</keyword>
<dbReference type="PANTHER" id="PTHR10827">
    <property type="entry name" value="RETICULOCALBIN"/>
    <property type="match status" value="1"/>
</dbReference>
<dbReference type="InterPro" id="IPR018247">
    <property type="entry name" value="EF_Hand_1_Ca_BS"/>
</dbReference>
<keyword evidence="5" id="KW-1185">Reference proteome</keyword>
<organism evidence="4 5">
    <name type="scientific">Meloidogyne graminicola</name>
    <dbReference type="NCBI Taxonomy" id="189291"/>
    <lineage>
        <taxon>Eukaryota</taxon>
        <taxon>Metazoa</taxon>
        <taxon>Ecdysozoa</taxon>
        <taxon>Nematoda</taxon>
        <taxon>Chromadorea</taxon>
        <taxon>Rhabditida</taxon>
        <taxon>Tylenchina</taxon>
        <taxon>Tylenchomorpha</taxon>
        <taxon>Tylenchoidea</taxon>
        <taxon>Meloidogynidae</taxon>
        <taxon>Meloidogyninae</taxon>
        <taxon>Meloidogyne</taxon>
    </lineage>
</organism>
<evidence type="ECO:0000256" key="2">
    <source>
        <dbReference type="SAM" id="Phobius"/>
    </source>
</evidence>
<sequence>MMIIKKKKINNSNSKVKLNIKADKDGNGLLNLFEFIESISEEEDNNNNNSFDIITFDIFDHNKNGKLDYEEVVDLFSALADLSYQERNNLVNSEGMKLFFNELDLNKNGQIEIKEFLLEENFKENNTSTEIPKTTKNFEKLIKINKDLNYLNKPINNKIIETTTIKNEKEKLPIFWDLITKKPEILELNKIKNNLIKNIEIKHLEKNNNNEEKQNLITSTTETIIDDHIINWIYGNLDTTTTTTTITPQITTTTTSTYFNNKLIIFNSNLTSDFIKNITKYYNYSQLELLFSWEDGNFDGKLNFDEFISLISNLLNITGNELPNIQITKNELAKSFYNLFDLNKDGKLSYSELVDIFVVFTEQEFLREYILNDKELKEIFLFFDINGDGFLDFEERKRNKFYKMFFFKILFSFYYLTIILALPIKYFNKLKISHLQKNIYLGNNENNNNLFNLADTNFDCYISFKEYYLAWGFLNHLNKNQINKTYSITLFL</sequence>
<keyword evidence="2" id="KW-0812">Transmembrane</keyword>
<dbReference type="Pfam" id="PF13202">
    <property type="entry name" value="EF-hand_5"/>
    <property type="match status" value="2"/>
</dbReference>
<accession>A0A8S9ZP86</accession>
<dbReference type="AlphaFoldDB" id="A0A8S9ZP86"/>
<feature type="transmembrane region" description="Helical" evidence="2">
    <location>
        <begin position="405"/>
        <end position="427"/>
    </location>
</feature>